<dbReference type="RefSeq" id="WP_132039003.1">
    <property type="nucleotide sequence ID" value="NZ_SLWU01000003.1"/>
</dbReference>
<accession>A0A4R2KNS2</accession>
<reference evidence="1 2" key="1">
    <citation type="submission" date="2019-03" db="EMBL/GenBank/DDBJ databases">
        <title>Genomic Encyclopedia of Type Strains, Phase IV (KMG-IV): sequencing the most valuable type-strain genomes for metagenomic binning, comparative biology and taxonomic classification.</title>
        <authorList>
            <person name="Goeker M."/>
        </authorList>
    </citation>
    <scope>NUCLEOTIDE SEQUENCE [LARGE SCALE GENOMIC DNA]</scope>
    <source>
        <strain evidence="1 2">DSM 13054</strain>
    </source>
</reference>
<evidence type="ECO:0000313" key="2">
    <source>
        <dbReference type="Proteomes" id="UP000294886"/>
    </source>
</evidence>
<sequence>MHGTIFQLEEKPLRFEEDFACEEDFYEGFVGIIADYVSEDVDREEEINYFVTYLGKYGITYNSEEQSIIFPKGFKEEYFSARFFNLKKFVEELIIEEFSTDSTKVWILKNLINEKYGIYIYSRQSSWITFDEFVRYNLKEGQEYYIGTVLDYHF</sequence>
<dbReference type="Proteomes" id="UP000294886">
    <property type="component" value="Unassembled WGS sequence"/>
</dbReference>
<comment type="caution">
    <text evidence="1">The sequence shown here is derived from an EMBL/GenBank/DDBJ whole genome shotgun (WGS) entry which is preliminary data.</text>
</comment>
<organism evidence="1 2">
    <name type="scientific">Caldanaerobacter subterraneus</name>
    <dbReference type="NCBI Taxonomy" id="911092"/>
    <lineage>
        <taxon>Bacteria</taxon>
        <taxon>Bacillati</taxon>
        <taxon>Bacillota</taxon>
        <taxon>Clostridia</taxon>
        <taxon>Thermoanaerobacterales</taxon>
        <taxon>Thermoanaerobacteraceae</taxon>
        <taxon>Caldanaerobacter</taxon>
    </lineage>
</organism>
<dbReference type="AlphaFoldDB" id="A0A4R2KNS2"/>
<protein>
    <submittedName>
        <fullName evidence="1">Uncharacterized protein</fullName>
    </submittedName>
</protein>
<proteinExistence type="predicted"/>
<name>A0A4R2KNS2_9THEO</name>
<evidence type="ECO:0000313" key="1">
    <source>
        <dbReference type="EMBL" id="TCO68225.1"/>
    </source>
</evidence>
<dbReference type="EMBL" id="SLWU01000003">
    <property type="protein sequence ID" value="TCO68225.1"/>
    <property type="molecule type" value="Genomic_DNA"/>
</dbReference>
<gene>
    <name evidence="1" type="ORF">EV203_103122</name>
</gene>